<accession>A0A7M7TH58</accession>
<dbReference type="Proteomes" id="UP000007110">
    <property type="component" value="Unassembled WGS sequence"/>
</dbReference>
<dbReference type="Pfam" id="PF05199">
    <property type="entry name" value="GMC_oxred_C"/>
    <property type="match status" value="1"/>
</dbReference>
<keyword evidence="3 7" id="KW-0285">Flavoprotein</keyword>
<dbReference type="InterPro" id="IPR007867">
    <property type="entry name" value="GMC_OxRtase_C"/>
</dbReference>
<dbReference type="PROSITE" id="PS00624">
    <property type="entry name" value="GMC_OXRED_2"/>
    <property type="match status" value="1"/>
</dbReference>
<dbReference type="InterPro" id="IPR000172">
    <property type="entry name" value="GMC_OxRdtase_N"/>
</dbReference>
<dbReference type="GeneID" id="587688"/>
<evidence type="ECO:0000313" key="11">
    <source>
        <dbReference type="EnsemblMetazoa" id="XP_792493"/>
    </source>
</evidence>
<dbReference type="PROSITE" id="PS00623">
    <property type="entry name" value="GMC_OXRED_1"/>
    <property type="match status" value="1"/>
</dbReference>
<dbReference type="SUPFAM" id="SSF54373">
    <property type="entry name" value="FAD-linked reductases, C-terminal domain"/>
    <property type="match status" value="1"/>
</dbReference>
<comment type="cofactor">
    <cofactor evidence="1 6">
        <name>FAD</name>
        <dbReference type="ChEBI" id="CHEBI:57692"/>
    </cofactor>
</comment>
<dbReference type="Gene3D" id="3.30.560.10">
    <property type="entry name" value="Glucose Oxidase, domain 3"/>
    <property type="match status" value="1"/>
</dbReference>
<protein>
    <recommendedName>
        <fullName evidence="8">Choline dehydrogenase</fullName>
        <ecNumber evidence="8">1.1.99.1</ecNumber>
    </recommendedName>
</protein>
<reference evidence="11" key="2">
    <citation type="submission" date="2021-01" db="UniProtKB">
        <authorList>
            <consortium name="EnsemblMetazoa"/>
        </authorList>
    </citation>
    <scope>IDENTIFICATION</scope>
</reference>
<feature type="binding site" evidence="6">
    <location>
        <position position="123"/>
    </location>
    <ligand>
        <name>FAD</name>
        <dbReference type="ChEBI" id="CHEBI:57692"/>
    </ligand>
</feature>
<sequence>MNLSLARARQGLHAVKHLSIFPASSSFQQSRPFCVQSNGSDDEYTHIIVGAGSAGCVLANRLSAHPSNKVLLLEAGRKDYTWKIHMPAALMYPLGSKTYNWYYHTVPQGHMDNREMYWPRGKVLGGSSSINAMCYVRGHAYDYDRWDTEGATGWSYADCLPYFKRAQCHELGEDDFRGGDGPLHVSRGKSNNPLFEAFIKAGEECGYPVTSDMNGNQQEGFGYMDMTIHNGIRWNTANAYLRSGEVRKRDNLTILSRSFADRIVFEGTKAVGIEYTRNKAKKVARATKDVILSGGAINSPQLLMLSGVGNADDLKQLGIPVVAHLPGVGQNLQDHLEVYVQHRCKKPITLYKAQWKFPHNMVAIGLEWFIFQTGLAASSHLEAGAFIRSRPGLDHPDIQYHFLPSVVNNHGQDPGHCHAFQVHVGTLRETSRGYMKLRSKDPREHPILDPNYLATEDDRWGLREGIKLTREIFAQSAFDPFRAEELQPGPSVNTDAEIDAFVRAKGDTAYHPSCTCKMGSEEDHMAVVDSTTRVFGLENLRVVDASIMPSIVSGNLNAPTIMIAEKAADILLDNKPLERANVPVWRPASLETQRGLGDMKQAATG</sequence>
<dbReference type="PANTHER" id="PTHR11552:SF147">
    <property type="entry name" value="CHOLINE DEHYDROGENASE, MITOCHONDRIAL"/>
    <property type="match status" value="1"/>
</dbReference>
<feature type="domain" description="Glucose-methanol-choline oxidoreductase N-terminal" evidence="9">
    <location>
        <begin position="121"/>
        <end position="144"/>
    </location>
</feature>
<evidence type="ECO:0000256" key="8">
    <source>
        <dbReference type="RuleBase" id="RU003969"/>
    </source>
</evidence>
<keyword evidence="12" id="KW-1185">Reference proteome</keyword>
<dbReference type="InterPro" id="IPR036188">
    <property type="entry name" value="FAD/NAD-bd_sf"/>
</dbReference>
<evidence type="ECO:0000256" key="3">
    <source>
        <dbReference type="ARBA" id="ARBA00022630"/>
    </source>
</evidence>
<dbReference type="SUPFAM" id="SSF51905">
    <property type="entry name" value="FAD/NAD(P)-binding domain"/>
    <property type="match status" value="1"/>
</dbReference>
<dbReference type="GO" id="GO:0008812">
    <property type="term" value="F:choline dehydrogenase activity"/>
    <property type="evidence" value="ECO:0000318"/>
    <property type="project" value="GO_Central"/>
</dbReference>
<comment type="pathway">
    <text evidence="8">Amine and polyamine biosynthesis; betaine biosynthesis via choline pathway; betaine aldehyde from choline (cytochrome c reductase route): step 1/1.</text>
</comment>
<dbReference type="GO" id="GO:0019285">
    <property type="term" value="P:glycine betaine biosynthetic process from choline"/>
    <property type="evidence" value="ECO:0007669"/>
    <property type="project" value="UniProtKB-UniPathway"/>
</dbReference>
<evidence type="ECO:0000256" key="6">
    <source>
        <dbReference type="PIRSR" id="PIRSR000137-2"/>
    </source>
</evidence>
<evidence type="ECO:0000259" key="9">
    <source>
        <dbReference type="PROSITE" id="PS00623"/>
    </source>
</evidence>
<organism evidence="11 12">
    <name type="scientific">Strongylocentrotus purpuratus</name>
    <name type="common">Purple sea urchin</name>
    <dbReference type="NCBI Taxonomy" id="7668"/>
    <lineage>
        <taxon>Eukaryota</taxon>
        <taxon>Metazoa</taxon>
        <taxon>Echinodermata</taxon>
        <taxon>Eleutherozoa</taxon>
        <taxon>Echinozoa</taxon>
        <taxon>Echinoidea</taxon>
        <taxon>Euechinoidea</taxon>
        <taxon>Echinacea</taxon>
        <taxon>Camarodonta</taxon>
        <taxon>Echinidea</taxon>
        <taxon>Strongylocentrotidae</taxon>
        <taxon>Strongylocentrotus</taxon>
    </lineage>
</organism>
<dbReference type="InterPro" id="IPR011533">
    <property type="entry name" value="BetA"/>
</dbReference>
<evidence type="ECO:0000256" key="5">
    <source>
        <dbReference type="ARBA" id="ARBA00023002"/>
    </source>
</evidence>
<dbReference type="KEGG" id="spu:587688"/>
<dbReference type="NCBIfam" id="NF002550">
    <property type="entry name" value="PRK02106.1"/>
    <property type="match status" value="1"/>
</dbReference>
<proteinExistence type="inferred from homology"/>
<dbReference type="RefSeq" id="XP_792493.2">
    <property type="nucleotide sequence ID" value="XM_787400.4"/>
</dbReference>
<dbReference type="OMA" id="NHFESCA"/>
<dbReference type="Pfam" id="PF00732">
    <property type="entry name" value="GMC_oxred_N"/>
    <property type="match status" value="1"/>
</dbReference>
<evidence type="ECO:0000256" key="7">
    <source>
        <dbReference type="RuleBase" id="RU003968"/>
    </source>
</evidence>
<dbReference type="UniPathway" id="UPA00529">
    <property type="reaction ID" value="UER00385"/>
</dbReference>
<dbReference type="AlphaFoldDB" id="A0A7M7TH58"/>
<keyword evidence="5" id="KW-0560">Oxidoreductase</keyword>
<dbReference type="InParanoid" id="A0A7M7TH58"/>
<comment type="catalytic activity">
    <reaction evidence="8">
        <text>choline + A = betaine aldehyde + AH2</text>
        <dbReference type="Rhea" id="RHEA:17433"/>
        <dbReference type="ChEBI" id="CHEBI:13193"/>
        <dbReference type="ChEBI" id="CHEBI:15354"/>
        <dbReference type="ChEBI" id="CHEBI:15710"/>
        <dbReference type="ChEBI" id="CHEBI:17499"/>
        <dbReference type="EC" id="1.1.99.1"/>
    </reaction>
</comment>
<dbReference type="PANTHER" id="PTHR11552">
    <property type="entry name" value="GLUCOSE-METHANOL-CHOLINE GMC OXIDOREDUCTASE"/>
    <property type="match status" value="1"/>
</dbReference>
<dbReference type="PIRSF" id="PIRSF000137">
    <property type="entry name" value="Alcohol_oxidase"/>
    <property type="match status" value="1"/>
</dbReference>
<dbReference type="OrthoDB" id="269227at2759"/>
<evidence type="ECO:0000256" key="2">
    <source>
        <dbReference type="ARBA" id="ARBA00010790"/>
    </source>
</evidence>
<evidence type="ECO:0000256" key="4">
    <source>
        <dbReference type="ARBA" id="ARBA00022827"/>
    </source>
</evidence>
<reference evidence="12" key="1">
    <citation type="submission" date="2015-02" db="EMBL/GenBank/DDBJ databases">
        <title>Genome sequencing for Strongylocentrotus purpuratus.</title>
        <authorList>
            <person name="Murali S."/>
            <person name="Liu Y."/>
            <person name="Vee V."/>
            <person name="English A."/>
            <person name="Wang M."/>
            <person name="Skinner E."/>
            <person name="Han Y."/>
            <person name="Muzny D.M."/>
            <person name="Worley K.C."/>
            <person name="Gibbs R.A."/>
        </authorList>
    </citation>
    <scope>NUCLEOTIDE SEQUENCE</scope>
</reference>
<dbReference type="InterPro" id="IPR012132">
    <property type="entry name" value="GMC_OxRdtase"/>
</dbReference>
<feature type="domain" description="Glucose-methanol-choline oxidoreductase N-terminal" evidence="10">
    <location>
        <begin position="295"/>
        <end position="309"/>
    </location>
</feature>
<dbReference type="NCBIfam" id="TIGR01810">
    <property type="entry name" value="betA"/>
    <property type="match status" value="1"/>
</dbReference>
<dbReference type="EnsemblMetazoa" id="XM_787400">
    <property type="protein sequence ID" value="XP_792493"/>
    <property type="gene ID" value="LOC587688"/>
</dbReference>
<dbReference type="EC" id="1.1.99.1" evidence="8"/>
<evidence type="ECO:0000256" key="1">
    <source>
        <dbReference type="ARBA" id="ARBA00001974"/>
    </source>
</evidence>
<keyword evidence="4 6" id="KW-0274">FAD</keyword>
<dbReference type="Gene3D" id="3.50.50.60">
    <property type="entry name" value="FAD/NAD(P)-binding domain"/>
    <property type="match status" value="1"/>
</dbReference>
<evidence type="ECO:0000259" key="10">
    <source>
        <dbReference type="PROSITE" id="PS00624"/>
    </source>
</evidence>
<comment type="similarity">
    <text evidence="2 7">Belongs to the GMC oxidoreductase family.</text>
</comment>
<name>A0A7M7TH58_STRPU</name>
<dbReference type="GO" id="GO:0005743">
    <property type="term" value="C:mitochondrial inner membrane"/>
    <property type="evidence" value="ECO:0000318"/>
    <property type="project" value="GO_Central"/>
</dbReference>
<dbReference type="GO" id="GO:0050660">
    <property type="term" value="F:flavin adenine dinucleotide binding"/>
    <property type="evidence" value="ECO:0007669"/>
    <property type="project" value="InterPro"/>
</dbReference>
<evidence type="ECO:0000313" key="12">
    <source>
        <dbReference type="Proteomes" id="UP000007110"/>
    </source>
</evidence>